<evidence type="ECO:0000313" key="2">
    <source>
        <dbReference type="Proteomes" id="UP000228689"/>
    </source>
</evidence>
<organism evidence="1 2">
    <name type="scientific">Candidatus Komeilibacteria bacterium CG_4_10_14_0_8_um_filter_37_78</name>
    <dbReference type="NCBI Taxonomy" id="1974471"/>
    <lineage>
        <taxon>Bacteria</taxon>
        <taxon>Candidatus Komeiliibacteriota</taxon>
    </lineage>
</organism>
<dbReference type="Proteomes" id="UP000228689">
    <property type="component" value="Unassembled WGS sequence"/>
</dbReference>
<dbReference type="AlphaFoldDB" id="A0A2M7RCN0"/>
<evidence type="ECO:0000313" key="1">
    <source>
        <dbReference type="EMBL" id="PIY94513.1"/>
    </source>
</evidence>
<dbReference type="SUPFAM" id="SSF143011">
    <property type="entry name" value="RelE-like"/>
    <property type="match status" value="1"/>
</dbReference>
<name>A0A2M7RCN0_9BACT</name>
<comment type="caution">
    <text evidence="1">The sequence shown here is derived from an EMBL/GenBank/DDBJ whole genome shotgun (WGS) entry which is preliminary data.</text>
</comment>
<sequence>MDKIKKLLQKVSALDRVRLLEIVGKLLKNDVATLNIIKIKNTDFLRLRCGRFRIIFHQENKQIIVDSIKLRNENTYKDL</sequence>
<accession>A0A2M7RCN0</accession>
<evidence type="ECO:0008006" key="3">
    <source>
        <dbReference type="Google" id="ProtNLM"/>
    </source>
</evidence>
<dbReference type="InterPro" id="IPR035093">
    <property type="entry name" value="RelE/ParE_toxin_dom_sf"/>
</dbReference>
<gene>
    <name evidence="1" type="ORF">COY67_02495</name>
</gene>
<dbReference type="Gene3D" id="3.30.2310.20">
    <property type="entry name" value="RelE-like"/>
    <property type="match status" value="1"/>
</dbReference>
<protein>
    <recommendedName>
        <fullName evidence="3">Type II toxin-antitoxin system RelE/ParE family toxin</fullName>
    </recommendedName>
</protein>
<dbReference type="EMBL" id="PFMC01000062">
    <property type="protein sequence ID" value="PIY94513.1"/>
    <property type="molecule type" value="Genomic_DNA"/>
</dbReference>
<proteinExistence type="predicted"/>
<reference evidence="2" key="1">
    <citation type="submission" date="2017-09" db="EMBL/GenBank/DDBJ databases">
        <title>Depth-based differentiation of microbial function through sediment-hosted aquifers and enrichment of novel symbionts in the deep terrestrial subsurface.</title>
        <authorList>
            <person name="Probst A.J."/>
            <person name="Ladd B."/>
            <person name="Jarett J.K."/>
            <person name="Geller-Mcgrath D.E."/>
            <person name="Sieber C.M.K."/>
            <person name="Emerson J.B."/>
            <person name="Anantharaman K."/>
            <person name="Thomas B.C."/>
            <person name="Malmstrom R."/>
            <person name="Stieglmeier M."/>
            <person name="Klingl A."/>
            <person name="Woyke T."/>
            <person name="Ryan C.M."/>
            <person name="Banfield J.F."/>
        </authorList>
    </citation>
    <scope>NUCLEOTIDE SEQUENCE [LARGE SCALE GENOMIC DNA]</scope>
</reference>